<keyword evidence="6 10" id="KW-0274">FAD</keyword>
<keyword evidence="7 10" id="KW-0460">Magnesium</keyword>
<evidence type="ECO:0000256" key="3">
    <source>
        <dbReference type="ARBA" id="ARBA00022630"/>
    </source>
</evidence>
<evidence type="ECO:0000256" key="8">
    <source>
        <dbReference type="ARBA" id="ARBA00031306"/>
    </source>
</evidence>
<dbReference type="Gene3D" id="3.10.520.10">
    <property type="entry name" value="ApbE-like domains"/>
    <property type="match status" value="1"/>
</dbReference>
<dbReference type="SUPFAM" id="SSF143631">
    <property type="entry name" value="ApbE-like"/>
    <property type="match status" value="1"/>
</dbReference>
<dbReference type="Proteomes" id="UP000002730">
    <property type="component" value="Chromosome"/>
</dbReference>
<feature type="binding site" evidence="11">
    <location>
        <position position="291"/>
    </location>
    <ligand>
        <name>Mg(2+)</name>
        <dbReference type="ChEBI" id="CHEBI:18420"/>
    </ligand>
</feature>
<dbReference type="OrthoDB" id="9778595at2"/>
<keyword evidence="3 10" id="KW-0285">Flavoprotein</keyword>
<dbReference type="EC" id="2.7.1.180" evidence="1 10"/>
<evidence type="ECO:0000256" key="9">
    <source>
        <dbReference type="ARBA" id="ARBA00048540"/>
    </source>
</evidence>
<dbReference type="PIRSF" id="PIRSF006268">
    <property type="entry name" value="ApbE"/>
    <property type="match status" value="1"/>
</dbReference>
<feature type="binding site" evidence="11">
    <location>
        <position position="295"/>
    </location>
    <ligand>
        <name>Mg(2+)</name>
        <dbReference type="ChEBI" id="CHEBI:18420"/>
    </ligand>
</feature>
<proteinExistence type="inferred from homology"/>
<evidence type="ECO:0000256" key="11">
    <source>
        <dbReference type="PIRSR" id="PIRSR006268-2"/>
    </source>
</evidence>
<evidence type="ECO:0000256" key="6">
    <source>
        <dbReference type="ARBA" id="ARBA00022827"/>
    </source>
</evidence>
<dbReference type="EMBL" id="CP002160">
    <property type="protein sequence ID" value="ADL52206.1"/>
    <property type="molecule type" value="Genomic_DNA"/>
</dbReference>
<name>D9SQK0_CLOC7</name>
<dbReference type="Pfam" id="PF02424">
    <property type="entry name" value="ApbE"/>
    <property type="match status" value="1"/>
</dbReference>
<dbReference type="GO" id="GO:0016740">
    <property type="term" value="F:transferase activity"/>
    <property type="evidence" value="ECO:0007669"/>
    <property type="project" value="UniProtKB-UniRule"/>
</dbReference>
<dbReference type="KEGG" id="ccb:Clocel_2493"/>
<evidence type="ECO:0000256" key="5">
    <source>
        <dbReference type="ARBA" id="ARBA00022723"/>
    </source>
</evidence>
<evidence type="ECO:0000256" key="1">
    <source>
        <dbReference type="ARBA" id="ARBA00011955"/>
    </source>
</evidence>
<dbReference type="PANTHER" id="PTHR30040:SF2">
    <property type="entry name" value="FAD:PROTEIN FMN TRANSFERASE"/>
    <property type="match status" value="1"/>
</dbReference>
<feature type="binding site" evidence="11">
    <location>
        <position position="177"/>
    </location>
    <ligand>
        <name>Mg(2+)</name>
        <dbReference type="ChEBI" id="CHEBI:18420"/>
    </ligand>
</feature>
<dbReference type="InterPro" id="IPR003374">
    <property type="entry name" value="ApbE-like_sf"/>
</dbReference>
<dbReference type="AlphaFoldDB" id="D9SQK0"/>
<dbReference type="HOGENOM" id="CLU_044403_1_0_9"/>
<organism evidence="12 13">
    <name type="scientific">Clostridium cellulovorans (strain ATCC 35296 / DSM 3052 / OCM 3 / 743B)</name>
    <dbReference type="NCBI Taxonomy" id="573061"/>
    <lineage>
        <taxon>Bacteria</taxon>
        <taxon>Bacillati</taxon>
        <taxon>Bacillota</taxon>
        <taxon>Clostridia</taxon>
        <taxon>Eubacteriales</taxon>
        <taxon>Clostridiaceae</taxon>
        <taxon>Clostridium</taxon>
    </lineage>
</organism>
<evidence type="ECO:0000256" key="10">
    <source>
        <dbReference type="PIRNR" id="PIRNR006268"/>
    </source>
</evidence>
<evidence type="ECO:0000313" key="13">
    <source>
        <dbReference type="Proteomes" id="UP000002730"/>
    </source>
</evidence>
<protein>
    <recommendedName>
        <fullName evidence="2 10">FAD:protein FMN transferase</fullName>
        <ecNumber evidence="1 10">2.7.1.180</ecNumber>
    </recommendedName>
    <alternativeName>
        <fullName evidence="8 10">Flavin transferase</fullName>
    </alternativeName>
</protein>
<dbReference type="STRING" id="573061.Clocel_2493"/>
<evidence type="ECO:0000256" key="7">
    <source>
        <dbReference type="ARBA" id="ARBA00022842"/>
    </source>
</evidence>
<dbReference type="PANTHER" id="PTHR30040">
    <property type="entry name" value="THIAMINE BIOSYNTHESIS LIPOPROTEIN APBE"/>
    <property type="match status" value="1"/>
</dbReference>
<gene>
    <name evidence="12" type="ordered locus">Clocel_2493</name>
</gene>
<dbReference type="GO" id="GO:0046872">
    <property type="term" value="F:metal ion binding"/>
    <property type="evidence" value="ECO:0007669"/>
    <property type="project" value="UniProtKB-UniRule"/>
</dbReference>
<keyword evidence="4 10" id="KW-0808">Transferase</keyword>
<keyword evidence="13" id="KW-1185">Reference proteome</keyword>
<comment type="similarity">
    <text evidence="10">Belongs to the ApbE family.</text>
</comment>
<comment type="cofactor">
    <cofactor evidence="11">
        <name>Mg(2+)</name>
        <dbReference type="ChEBI" id="CHEBI:18420"/>
    </cofactor>
    <cofactor evidence="11">
        <name>Mn(2+)</name>
        <dbReference type="ChEBI" id="CHEBI:29035"/>
    </cofactor>
    <text evidence="11">Magnesium. Can also use manganese.</text>
</comment>
<dbReference type="eggNOG" id="COG1477">
    <property type="taxonomic scope" value="Bacteria"/>
</dbReference>
<sequence>MNYYIIILLTFIILGFLIIMKNIHSENDKDTFYESKEIYVLGTIIQLKANGRKAKDAIEEAVKKLYQIDDMMSAFKKESDISKINSNAGIMATKINNETYEVIKKAVYYAQMSQGAFEPTIRPLVELYGFNSENPKIPSEQNVREILKLINYQDVLLDDKEKTVILRNRNQRLDLGAIAKGYAADVIRDIFIKKNIKSAIIDLGGNIYALGKKAQDKLWNIGIQDPLSSTGKFVGIISVEDKSIVTSGDYERYFLVGGKRYHHIINPLTGYPCDNEIVSATIISDNSIDGDGLTTCGFVLGLEEGMRLIEKIKGVDAIFITKDKKVYLTRGIKNKVNITNKDYILQ</sequence>
<dbReference type="InterPro" id="IPR024932">
    <property type="entry name" value="ApbE"/>
</dbReference>
<evidence type="ECO:0000256" key="4">
    <source>
        <dbReference type="ARBA" id="ARBA00022679"/>
    </source>
</evidence>
<comment type="catalytic activity">
    <reaction evidence="9 10">
        <text>L-threonyl-[protein] + FAD = FMN-L-threonyl-[protein] + AMP + H(+)</text>
        <dbReference type="Rhea" id="RHEA:36847"/>
        <dbReference type="Rhea" id="RHEA-COMP:11060"/>
        <dbReference type="Rhea" id="RHEA-COMP:11061"/>
        <dbReference type="ChEBI" id="CHEBI:15378"/>
        <dbReference type="ChEBI" id="CHEBI:30013"/>
        <dbReference type="ChEBI" id="CHEBI:57692"/>
        <dbReference type="ChEBI" id="CHEBI:74257"/>
        <dbReference type="ChEBI" id="CHEBI:456215"/>
        <dbReference type="EC" id="2.7.1.180"/>
    </reaction>
</comment>
<accession>D9SQK0</accession>
<reference evidence="12 13" key="1">
    <citation type="submission" date="2010-08" db="EMBL/GenBank/DDBJ databases">
        <title>Complete sequence of Clostridium cellulovorans 743B.</title>
        <authorList>
            <consortium name="US DOE Joint Genome Institute"/>
            <person name="Lucas S."/>
            <person name="Copeland A."/>
            <person name="Lapidus A."/>
            <person name="Cheng J.-F."/>
            <person name="Bruce D."/>
            <person name="Goodwin L."/>
            <person name="Pitluck S."/>
            <person name="Chertkov O."/>
            <person name="Detter J.C."/>
            <person name="Han C."/>
            <person name="Tapia R."/>
            <person name="Land M."/>
            <person name="Hauser L."/>
            <person name="Chang Y.-J."/>
            <person name="Jeffries C."/>
            <person name="Kyrpides N."/>
            <person name="Ivanova N."/>
            <person name="Mikhailova N."/>
            <person name="Hemme C.L."/>
            <person name="Woyke T."/>
        </authorList>
    </citation>
    <scope>NUCLEOTIDE SEQUENCE [LARGE SCALE GENOMIC DNA]</scope>
    <source>
        <strain evidence="13">ATCC 35296 / DSM 3052 / OCM 3 / 743B</strain>
    </source>
</reference>
<evidence type="ECO:0000256" key="2">
    <source>
        <dbReference type="ARBA" id="ARBA00016337"/>
    </source>
</evidence>
<keyword evidence="5 10" id="KW-0479">Metal-binding</keyword>
<keyword evidence="12" id="KW-0449">Lipoprotein</keyword>
<evidence type="ECO:0000313" key="12">
    <source>
        <dbReference type="EMBL" id="ADL52206.1"/>
    </source>
</evidence>
<dbReference type="RefSeq" id="WP_010075448.1">
    <property type="nucleotide sequence ID" value="NC_014393.1"/>
</dbReference>